<feature type="chain" id="PRO_5035758655" description="Lysosome-associated membrane glycoprotein 2-like luminal domain-containing protein" evidence="10">
    <location>
        <begin position="27"/>
        <end position="259"/>
    </location>
</feature>
<protein>
    <recommendedName>
        <fullName evidence="11">Lysosome-associated membrane glycoprotein 2-like luminal domain-containing protein</fullName>
    </recommendedName>
</protein>
<gene>
    <name evidence="12" type="ORF">HF521_022136</name>
</gene>
<feature type="disulfide bond" evidence="8">
    <location>
        <begin position="180"/>
        <end position="217"/>
    </location>
</feature>
<dbReference type="GO" id="GO:0072594">
    <property type="term" value="P:establishment of protein localization to organelle"/>
    <property type="evidence" value="ECO:0007669"/>
    <property type="project" value="TreeGrafter"/>
</dbReference>
<evidence type="ECO:0000256" key="8">
    <source>
        <dbReference type="PROSITE-ProRule" id="PRU00740"/>
    </source>
</evidence>
<keyword evidence="3 10" id="KW-0732">Signal</keyword>
<feature type="transmembrane region" description="Helical" evidence="9">
    <location>
        <begin position="225"/>
        <end position="248"/>
    </location>
</feature>
<evidence type="ECO:0000256" key="3">
    <source>
        <dbReference type="ARBA" id="ARBA00022729"/>
    </source>
</evidence>
<dbReference type="Proteomes" id="UP000606274">
    <property type="component" value="Unassembled WGS sequence"/>
</dbReference>
<keyword evidence="13" id="KW-1185">Reference proteome</keyword>
<evidence type="ECO:0000256" key="5">
    <source>
        <dbReference type="ARBA" id="ARBA00022989"/>
    </source>
</evidence>
<evidence type="ECO:0000259" key="11">
    <source>
        <dbReference type="Pfam" id="PF01299"/>
    </source>
</evidence>
<dbReference type="PROSITE" id="PS51407">
    <property type="entry name" value="LAMP_3"/>
    <property type="match status" value="1"/>
</dbReference>
<keyword evidence="4" id="KW-0967">Endosome</keyword>
<dbReference type="PRINTS" id="PR00336">
    <property type="entry name" value="LYSASSOCTDMP"/>
</dbReference>
<evidence type="ECO:0000256" key="9">
    <source>
        <dbReference type="SAM" id="Phobius"/>
    </source>
</evidence>
<dbReference type="InterPro" id="IPR002000">
    <property type="entry name" value="Lysosome-assoc_membr_glycop"/>
</dbReference>
<evidence type="ECO:0000256" key="7">
    <source>
        <dbReference type="ARBA" id="ARBA00023180"/>
    </source>
</evidence>
<evidence type="ECO:0000256" key="6">
    <source>
        <dbReference type="ARBA" id="ARBA00023136"/>
    </source>
</evidence>
<name>A0A8T0B972_SILME</name>
<keyword evidence="8" id="KW-1015">Disulfide bond</keyword>
<dbReference type="Gene3D" id="2.40.160.110">
    <property type="match status" value="1"/>
</dbReference>
<dbReference type="GO" id="GO:0005886">
    <property type="term" value="C:plasma membrane"/>
    <property type="evidence" value="ECO:0007669"/>
    <property type="project" value="TreeGrafter"/>
</dbReference>
<organism evidence="12 13">
    <name type="scientific">Silurus meridionalis</name>
    <name type="common">Southern catfish</name>
    <name type="synonym">Silurus soldatovi meridionalis</name>
    <dbReference type="NCBI Taxonomy" id="175797"/>
    <lineage>
        <taxon>Eukaryota</taxon>
        <taxon>Metazoa</taxon>
        <taxon>Chordata</taxon>
        <taxon>Craniata</taxon>
        <taxon>Vertebrata</taxon>
        <taxon>Euteleostomi</taxon>
        <taxon>Actinopterygii</taxon>
        <taxon>Neopterygii</taxon>
        <taxon>Teleostei</taxon>
        <taxon>Ostariophysi</taxon>
        <taxon>Siluriformes</taxon>
        <taxon>Siluridae</taxon>
        <taxon>Silurus</taxon>
    </lineage>
</organism>
<comment type="similarity">
    <text evidence="8">Belongs to the LAMP family.</text>
</comment>
<dbReference type="InterPro" id="IPR048528">
    <property type="entry name" value="Lamp2-like_luminal"/>
</dbReference>
<comment type="caution">
    <text evidence="12">The sequence shown here is derived from an EMBL/GenBank/DDBJ whole genome shotgun (WGS) entry which is preliminary data.</text>
</comment>
<keyword evidence="7" id="KW-0325">Glycoprotein</keyword>
<dbReference type="Pfam" id="PF01299">
    <property type="entry name" value="Lamp2-like_luminal"/>
    <property type="match status" value="1"/>
</dbReference>
<evidence type="ECO:0000313" key="13">
    <source>
        <dbReference type="Proteomes" id="UP000606274"/>
    </source>
</evidence>
<evidence type="ECO:0000313" key="12">
    <source>
        <dbReference type="EMBL" id="KAF7703129.1"/>
    </source>
</evidence>
<keyword evidence="5 9" id="KW-1133">Transmembrane helix</keyword>
<comment type="caution">
    <text evidence="8">Lacks conserved residue(s) required for the propagation of feature annotation.</text>
</comment>
<evidence type="ECO:0000256" key="4">
    <source>
        <dbReference type="ARBA" id="ARBA00022753"/>
    </source>
</evidence>
<evidence type="ECO:0000256" key="1">
    <source>
        <dbReference type="ARBA" id="ARBA00004530"/>
    </source>
</evidence>
<feature type="signal peptide" evidence="10">
    <location>
        <begin position="1"/>
        <end position="26"/>
    </location>
</feature>
<evidence type="ECO:0000256" key="10">
    <source>
        <dbReference type="SAM" id="SignalP"/>
    </source>
</evidence>
<keyword evidence="8" id="KW-0458">Lysosome</keyword>
<keyword evidence="6 8" id="KW-0472">Membrane</keyword>
<comment type="subcellular location">
    <subcellularLocation>
        <location evidence="1">Endosome membrane</location>
        <topology evidence="1">Single-pass type I membrane protein</topology>
    </subcellularLocation>
    <subcellularLocation>
        <location evidence="8">Lysosome membrane</location>
        <topology evidence="8">Single-pass type I membrane protein</topology>
    </subcellularLocation>
</comment>
<dbReference type="AlphaFoldDB" id="A0A8T0B972"/>
<accession>A0A8T0B972</accession>
<dbReference type="EMBL" id="JABFDY010000009">
    <property type="protein sequence ID" value="KAF7703129.1"/>
    <property type="molecule type" value="Genomic_DNA"/>
</dbReference>
<evidence type="ECO:0000256" key="2">
    <source>
        <dbReference type="ARBA" id="ARBA00022692"/>
    </source>
</evidence>
<dbReference type="GO" id="GO:0005765">
    <property type="term" value="C:lysosomal membrane"/>
    <property type="evidence" value="ECO:0007669"/>
    <property type="project" value="UniProtKB-SubCell"/>
</dbReference>
<keyword evidence="2 8" id="KW-0812">Transmembrane</keyword>
<dbReference type="OrthoDB" id="9428839at2759"/>
<dbReference type="PANTHER" id="PTHR11506:SF30">
    <property type="entry name" value="LYSOSOME-ASSOCIATED MEMBRANE GLYCOPROTEIN 3"/>
    <property type="match status" value="1"/>
</dbReference>
<reference evidence="12" key="1">
    <citation type="submission" date="2020-08" db="EMBL/GenBank/DDBJ databases">
        <title>Chromosome-level assembly of Southern catfish (Silurus meridionalis) provides insights into visual adaptation to the nocturnal and benthic lifestyles.</title>
        <authorList>
            <person name="Zhang Y."/>
            <person name="Wang D."/>
            <person name="Peng Z."/>
        </authorList>
    </citation>
    <scope>NUCLEOTIDE SEQUENCE</scope>
    <source>
        <strain evidence="12">SWU-2019-XX</strain>
        <tissue evidence="12">Muscle</tissue>
    </source>
</reference>
<dbReference type="PANTHER" id="PTHR11506">
    <property type="entry name" value="LYSOSOME-ASSOCIATED MEMBRANE GLYCOPROTEIN"/>
    <property type="match status" value="1"/>
</dbReference>
<sequence length="259" mass="28988">MTNPQHIAMSFLIFAALLFMGSSVSSEVDNSLLTEGFVSHVEDAEDPSNMTKKPSLQPKESKPAIATYTLKRLSQVCVMAKLGVVFLVKENKKTLYYNLDPKSTRVTGYCTNDKAVLSLEFDGGMLEFTFKKDGDQAYVITLRAKLEPEPSCKNCKSKSYPGILDHEKLFKTSKGKSFKCNSKTQLILAENLSIKLIEMQIQGFDLDKDTFGKEVECWADYTKRIIPIVVGAVVAGIILIAILVYVLMRERRSQGYEQL</sequence>
<dbReference type="GO" id="GO:0031902">
    <property type="term" value="C:late endosome membrane"/>
    <property type="evidence" value="ECO:0007669"/>
    <property type="project" value="TreeGrafter"/>
</dbReference>
<proteinExistence type="inferred from homology"/>
<feature type="domain" description="Lysosome-associated membrane glycoprotein 2-like luminal" evidence="11">
    <location>
        <begin position="63"/>
        <end position="206"/>
    </location>
</feature>